<feature type="signal peptide" evidence="12">
    <location>
        <begin position="1"/>
        <end position="23"/>
    </location>
</feature>
<keyword evidence="5 10" id="KW-0201">Cytochrome c-type biogenesis</keyword>
<comment type="similarity">
    <text evidence="10">Belongs to the CcmE/CycJ family.</text>
</comment>
<dbReference type="Gene3D" id="2.40.50.140">
    <property type="entry name" value="Nucleic acid-binding proteins"/>
    <property type="match status" value="1"/>
</dbReference>
<keyword evidence="3 10" id="KW-0812">Transmembrane</keyword>
<keyword evidence="7 10" id="KW-1133">Transmembrane helix</keyword>
<evidence type="ECO:0000256" key="9">
    <source>
        <dbReference type="ARBA" id="ARBA00023136"/>
    </source>
</evidence>
<evidence type="ECO:0000256" key="1">
    <source>
        <dbReference type="ARBA" id="ARBA00004370"/>
    </source>
</evidence>
<feature type="binding site" description="axial binding residue" evidence="10 11">
    <location>
        <position position="128"/>
    </location>
    <ligand>
        <name>heme</name>
        <dbReference type="ChEBI" id="CHEBI:30413"/>
    </ligand>
    <ligandPart>
        <name>Fe</name>
        <dbReference type="ChEBI" id="CHEBI:18248"/>
    </ligandPart>
</feature>
<dbReference type="GO" id="GO:0046872">
    <property type="term" value="F:metal ion binding"/>
    <property type="evidence" value="ECO:0007669"/>
    <property type="project" value="UniProtKB-KW"/>
</dbReference>
<dbReference type="GO" id="GO:0020037">
    <property type="term" value="F:heme binding"/>
    <property type="evidence" value="ECO:0007669"/>
    <property type="project" value="InterPro"/>
</dbReference>
<accession>A0A4R1ET05</accession>
<evidence type="ECO:0000256" key="5">
    <source>
        <dbReference type="ARBA" id="ARBA00022748"/>
    </source>
</evidence>
<gene>
    <name evidence="10" type="primary">ccmE</name>
    <name evidence="10" type="synonym">cycJ</name>
    <name evidence="13" type="ORF">EV695_3652</name>
</gene>
<evidence type="ECO:0000313" key="14">
    <source>
        <dbReference type="Proteomes" id="UP000294887"/>
    </source>
</evidence>
<evidence type="ECO:0000256" key="12">
    <source>
        <dbReference type="SAM" id="SignalP"/>
    </source>
</evidence>
<dbReference type="PANTHER" id="PTHR34128">
    <property type="entry name" value="CYTOCHROME C-TYPE BIOGENESIS PROTEIN CCME HOMOLOG, MITOCHONDRIAL"/>
    <property type="match status" value="1"/>
</dbReference>
<reference evidence="13 14" key="1">
    <citation type="submission" date="2019-03" db="EMBL/GenBank/DDBJ databases">
        <title>Genomic Encyclopedia of Type Strains, Phase IV (KMG-IV): sequencing the most valuable type-strain genomes for metagenomic binning, comparative biology and taxonomic classification.</title>
        <authorList>
            <person name="Goeker M."/>
        </authorList>
    </citation>
    <scope>NUCLEOTIDE SEQUENCE [LARGE SCALE GENOMIC DNA]</scope>
    <source>
        <strain evidence="13 14">DSM 24830</strain>
    </source>
</reference>
<dbReference type="EMBL" id="SMFQ01000005">
    <property type="protein sequence ID" value="TCJ82914.1"/>
    <property type="molecule type" value="Genomic_DNA"/>
</dbReference>
<keyword evidence="2 10" id="KW-0349">Heme</keyword>
<dbReference type="SUPFAM" id="SSF82093">
    <property type="entry name" value="Heme chaperone CcmE"/>
    <property type="match status" value="1"/>
</dbReference>
<dbReference type="InterPro" id="IPR004329">
    <property type="entry name" value="CcmE"/>
</dbReference>
<dbReference type="InterPro" id="IPR012340">
    <property type="entry name" value="NA-bd_OB-fold"/>
</dbReference>
<keyword evidence="9 10" id="KW-0472">Membrane</keyword>
<evidence type="ECO:0000256" key="2">
    <source>
        <dbReference type="ARBA" id="ARBA00022617"/>
    </source>
</evidence>
<feature type="binding site" description="covalent" evidence="10 11">
    <location>
        <position position="124"/>
    </location>
    <ligand>
        <name>heme</name>
        <dbReference type="ChEBI" id="CHEBI:30413"/>
    </ligand>
</feature>
<feature type="chain" id="PRO_5020816464" description="Cytochrome c-type biogenesis protein CcmE" evidence="12">
    <location>
        <begin position="24"/>
        <end position="150"/>
    </location>
</feature>
<sequence>MKPRHKRLAFVLLALISVGAASALISKAMKGNLAYLHSPEEVLNGVVPTGQVFRLGGLVKEGSLERSDSKLEARFIVRDNRDHEITVVTNKILPDLFKEGKSQVSRGKMGEDGLFYADEVLAKHDSEYMPQELKDTLEKEHTVNASEGTK</sequence>
<evidence type="ECO:0000256" key="4">
    <source>
        <dbReference type="ARBA" id="ARBA00022723"/>
    </source>
</evidence>
<keyword evidence="12" id="KW-0732">Signal</keyword>
<dbReference type="GO" id="GO:0005886">
    <property type="term" value="C:plasma membrane"/>
    <property type="evidence" value="ECO:0007669"/>
    <property type="project" value="UniProtKB-SubCell"/>
</dbReference>
<dbReference type="RefSeq" id="WP_131907411.1">
    <property type="nucleotide sequence ID" value="NZ_BAAAFU010000007.1"/>
</dbReference>
<protein>
    <recommendedName>
        <fullName evidence="10">Cytochrome c-type biogenesis protein CcmE</fullName>
    </recommendedName>
    <alternativeName>
        <fullName evidence="10">Cytochrome c maturation protein E</fullName>
    </alternativeName>
    <alternativeName>
        <fullName evidence="10">Heme chaperone CcmE</fullName>
    </alternativeName>
</protein>
<evidence type="ECO:0000256" key="7">
    <source>
        <dbReference type="ARBA" id="ARBA00022989"/>
    </source>
</evidence>
<feature type="topological domain" description="Cytoplasmic" evidence="10">
    <location>
        <begin position="1"/>
        <end position="7"/>
    </location>
</feature>
<evidence type="ECO:0000256" key="3">
    <source>
        <dbReference type="ARBA" id="ARBA00022692"/>
    </source>
</evidence>
<keyword evidence="8 10" id="KW-0408">Iron</keyword>
<dbReference type="GO" id="GO:0017004">
    <property type="term" value="P:cytochrome complex assembly"/>
    <property type="evidence" value="ECO:0007669"/>
    <property type="project" value="UniProtKB-KW"/>
</dbReference>
<dbReference type="Pfam" id="PF03100">
    <property type="entry name" value="CcmE"/>
    <property type="match status" value="1"/>
</dbReference>
<dbReference type="Proteomes" id="UP000294887">
    <property type="component" value="Unassembled WGS sequence"/>
</dbReference>
<keyword evidence="14" id="KW-1185">Reference proteome</keyword>
<keyword evidence="10" id="KW-1003">Cell membrane</keyword>
<dbReference type="InterPro" id="IPR036127">
    <property type="entry name" value="CcmE-like_sf"/>
</dbReference>
<evidence type="ECO:0000256" key="6">
    <source>
        <dbReference type="ARBA" id="ARBA00022968"/>
    </source>
</evidence>
<evidence type="ECO:0000256" key="10">
    <source>
        <dbReference type="HAMAP-Rule" id="MF_01959"/>
    </source>
</evidence>
<name>A0A4R1ET05_9GAMM</name>
<evidence type="ECO:0000256" key="8">
    <source>
        <dbReference type="ARBA" id="ARBA00023004"/>
    </source>
</evidence>
<dbReference type="AlphaFoldDB" id="A0A4R1ET05"/>
<organism evidence="13 14">
    <name type="scientific">Cocleimonas flava</name>
    <dbReference type="NCBI Taxonomy" id="634765"/>
    <lineage>
        <taxon>Bacteria</taxon>
        <taxon>Pseudomonadati</taxon>
        <taxon>Pseudomonadota</taxon>
        <taxon>Gammaproteobacteria</taxon>
        <taxon>Thiotrichales</taxon>
        <taxon>Thiotrichaceae</taxon>
        <taxon>Cocleimonas</taxon>
    </lineage>
</organism>
<comment type="caution">
    <text evidence="13">The sequence shown here is derived from an EMBL/GenBank/DDBJ whole genome shotgun (WGS) entry which is preliminary data.</text>
</comment>
<comment type="function">
    <text evidence="10">Heme chaperone required for the biogenesis of c-type cytochromes. Transiently binds heme delivered by CcmC and transfers the heme to apo-cytochromes in a process facilitated by CcmF and CcmH.</text>
</comment>
<keyword evidence="6 10" id="KW-0735">Signal-anchor</keyword>
<dbReference type="HAMAP" id="MF_01959">
    <property type="entry name" value="CcmE"/>
    <property type="match status" value="1"/>
</dbReference>
<evidence type="ECO:0000256" key="11">
    <source>
        <dbReference type="PIRSR" id="PIRSR604329-50"/>
    </source>
</evidence>
<keyword evidence="4 10" id="KW-0479">Metal-binding</keyword>
<comment type="subcellular location">
    <subcellularLocation>
        <location evidence="10">Cell membrane</location>
        <topology evidence="10">Single-pass type II membrane protein</topology>
    </subcellularLocation>
    <subcellularLocation>
        <location evidence="1">Membrane</location>
    </subcellularLocation>
</comment>
<dbReference type="GO" id="GO:0017003">
    <property type="term" value="P:protein-heme linkage"/>
    <property type="evidence" value="ECO:0007669"/>
    <property type="project" value="UniProtKB-UniRule"/>
</dbReference>
<evidence type="ECO:0000313" key="13">
    <source>
        <dbReference type="EMBL" id="TCJ82914.1"/>
    </source>
</evidence>
<proteinExistence type="inferred from homology"/>
<feature type="topological domain" description="Extracellular" evidence="10">
    <location>
        <begin position="29"/>
        <end position="150"/>
    </location>
</feature>
<dbReference type="OrthoDB" id="9793584at2"/>
<dbReference type="PANTHER" id="PTHR34128:SF2">
    <property type="entry name" value="CYTOCHROME C-TYPE BIOGENESIS PROTEIN CCME HOMOLOG, MITOCHONDRIAL"/>
    <property type="match status" value="1"/>
</dbReference>